<protein>
    <recommendedName>
        <fullName evidence="2">C2H2-type domain-containing protein</fullName>
    </recommendedName>
</protein>
<organism evidence="3 4">
    <name type="scientific">Mizuhopecten yessoensis</name>
    <name type="common">Japanese scallop</name>
    <name type="synonym">Patinopecten yessoensis</name>
    <dbReference type="NCBI Taxonomy" id="6573"/>
    <lineage>
        <taxon>Eukaryota</taxon>
        <taxon>Metazoa</taxon>
        <taxon>Spiralia</taxon>
        <taxon>Lophotrochozoa</taxon>
        <taxon>Mollusca</taxon>
        <taxon>Bivalvia</taxon>
        <taxon>Autobranchia</taxon>
        <taxon>Pteriomorphia</taxon>
        <taxon>Pectinida</taxon>
        <taxon>Pectinoidea</taxon>
        <taxon>Pectinidae</taxon>
        <taxon>Mizuhopecten</taxon>
    </lineage>
</organism>
<reference evidence="3 4" key="1">
    <citation type="journal article" date="2017" name="Nat. Ecol. Evol.">
        <title>Scallop genome provides insights into evolution of bilaterian karyotype and development.</title>
        <authorList>
            <person name="Wang S."/>
            <person name="Zhang J."/>
            <person name="Jiao W."/>
            <person name="Li J."/>
            <person name="Xun X."/>
            <person name="Sun Y."/>
            <person name="Guo X."/>
            <person name="Huan P."/>
            <person name="Dong B."/>
            <person name="Zhang L."/>
            <person name="Hu X."/>
            <person name="Sun X."/>
            <person name="Wang J."/>
            <person name="Zhao C."/>
            <person name="Wang Y."/>
            <person name="Wang D."/>
            <person name="Huang X."/>
            <person name="Wang R."/>
            <person name="Lv J."/>
            <person name="Li Y."/>
            <person name="Zhang Z."/>
            <person name="Liu B."/>
            <person name="Lu W."/>
            <person name="Hui Y."/>
            <person name="Liang J."/>
            <person name="Zhou Z."/>
            <person name="Hou R."/>
            <person name="Li X."/>
            <person name="Liu Y."/>
            <person name="Li H."/>
            <person name="Ning X."/>
            <person name="Lin Y."/>
            <person name="Zhao L."/>
            <person name="Xing Q."/>
            <person name="Dou J."/>
            <person name="Li Y."/>
            <person name="Mao J."/>
            <person name="Guo H."/>
            <person name="Dou H."/>
            <person name="Li T."/>
            <person name="Mu C."/>
            <person name="Jiang W."/>
            <person name="Fu Q."/>
            <person name="Fu X."/>
            <person name="Miao Y."/>
            <person name="Liu J."/>
            <person name="Yu Q."/>
            <person name="Li R."/>
            <person name="Liao H."/>
            <person name="Li X."/>
            <person name="Kong Y."/>
            <person name="Jiang Z."/>
            <person name="Chourrout D."/>
            <person name="Li R."/>
            <person name="Bao Z."/>
        </authorList>
    </citation>
    <scope>NUCLEOTIDE SEQUENCE [LARGE SCALE GENOMIC DNA]</scope>
    <source>
        <strain evidence="3 4">PY_sf001</strain>
    </source>
</reference>
<comment type="caution">
    <text evidence="3">The sequence shown here is derived from an EMBL/GenBank/DDBJ whole genome shotgun (WGS) entry which is preliminary data.</text>
</comment>
<sequence length="126" mass="14618">MACPVPGCGQTVYPRLGRYLGHWTLYHVPRTTLVGCDACRMVFRNRNKAQLHARRHVPEASLTIKKRPNDKFRDPGDVIPPRPPIARSTQIQAERRAAQEARRRQKPVLEDRHGIDREQMEYLFGH</sequence>
<feature type="compositionally biased region" description="Basic and acidic residues" evidence="1">
    <location>
        <begin position="93"/>
        <end position="112"/>
    </location>
</feature>
<evidence type="ECO:0000256" key="1">
    <source>
        <dbReference type="SAM" id="MobiDB-lite"/>
    </source>
</evidence>
<dbReference type="AlphaFoldDB" id="A0A210PKI2"/>
<dbReference type="EMBL" id="NEDP02065120">
    <property type="protein sequence ID" value="OWF36999.1"/>
    <property type="molecule type" value="Genomic_DNA"/>
</dbReference>
<dbReference type="InterPro" id="IPR013087">
    <property type="entry name" value="Znf_C2H2_type"/>
</dbReference>
<proteinExistence type="predicted"/>
<name>A0A210PKI2_MIZYE</name>
<accession>A0A210PKI2</accession>
<gene>
    <name evidence="3" type="ORF">KP79_PYT02457</name>
</gene>
<keyword evidence="4" id="KW-1185">Reference proteome</keyword>
<evidence type="ECO:0000313" key="3">
    <source>
        <dbReference type="EMBL" id="OWF36999.1"/>
    </source>
</evidence>
<evidence type="ECO:0000313" key="4">
    <source>
        <dbReference type="Proteomes" id="UP000242188"/>
    </source>
</evidence>
<feature type="compositionally biased region" description="Basic and acidic residues" evidence="1">
    <location>
        <begin position="67"/>
        <end position="76"/>
    </location>
</feature>
<feature type="domain" description="C2H2-type" evidence="2">
    <location>
        <begin position="36"/>
        <end position="56"/>
    </location>
</feature>
<dbReference type="Proteomes" id="UP000242188">
    <property type="component" value="Unassembled WGS sequence"/>
</dbReference>
<evidence type="ECO:0000259" key="2">
    <source>
        <dbReference type="PROSITE" id="PS00028"/>
    </source>
</evidence>
<feature type="region of interest" description="Disordered" evidence="1">
    <location>
        <begin position="63"/>
        <end position="112"/>
    </location>
</feature>
<dbReference type="PROSITE" id="PS00028">
    <property type="entry name" value="ZINC_FINGER_C2H2_1"/>
    <property type="match status" value="1"/>
</dbReference>